<evidence type="ECO:0000259" key="6">
    <source>
        <dbReference type="Pfam" id="PF04932"/>
    </source>
</evidence>
<evidence type="ECO:0000313" key="8">
    <source>
        <dbReference type="Proteomes" id="UP000092164"/>
    </source>
</evidence>
<sequence>MTFIDKHNIPPKTPVGFINNILPFILGLMPILSIVFDEKLVPLYIIILLISYLFEKDKKANFVKNKRYLLPFVIMISVFVIFTLVSSDILLSLKVLERQISFILLPLLVFTADWSRKRLIVFLKTFTFGLSIFCLISFGLLIWFYITNQDWIVTMNQMQNNGTYLLFKFPHLVNTHPTYWSYLLIFGNIIVLSNYFFFFFKGKYIGLLMLLIFNTIILLLASRTPLVINILVFISTFTLLFKYSRKYSNKKLLLMGVVVLGLVVFVAPNINLLKIKTADSFNDDRFYLWPIALDQIKNNYYVLGEGLGLGNSMLKEYIIENGDMRKNYNSFDLHNQYLRHYLDMGILGLGSLVYFIFSPLMFKRNVFYSPDSFLTISLVLLLSLACITEAPLYRLKGIVVFSIFYPIFLIAGDNLKLRKEIV</sequence>
<feature type="transmembrane region" description="Helical" evidence="5">
    <location>
        <begin position="373"/>
        <end position="392"/>
    </location>
</feature>
<feature type="domain" description="O-antigen ligase-related" evidence="6">
    <location>
        <begin position="209"/>
        <end position="350"/>
    </location>
</feature>
<dbReference type="KEGG" id="mart:BTR34_08530"/>
<name>A0A1B7ZE59_9FLAO</name>
<proteinExistence type="predicted"/>
<dbReference type="Pfam" id="PF04932">
    <property type="entry name" value="Wzy_C"/>
    <property type="match status" value="1"/>
</dbReference>
<feature type="transmembrane region" description="Helical" evidence="5">
    <location>
        <begin position="68"/>
        <end position="86"/>
    </location>
</feature>
<feature type="transmembrane region" description="Helical" evidence="5">
    <location>
        <begin position="98"/>
        <end position="114"/>
    </location>
</feature>
<accession>A0A1B7ZE59</accession>
<comment type="subcellular location">
    <subcellularLocation>
        <location evidence="1">Membrane</location>
        <topology evidence="1">Multi-pass membrane protein</topology>
    </subcellularLocation>
</comment>
<dbReference type="GO" id="GO:0016020">
    <property type="term" value="C:membrane"/>
    <property type="evidence" value="ECO:0007669"/>
    <property type="project" value="UniProtKB-SubCell"/>
</dbReference>
<feature type="transmembrane region" description="Helical" evidence="5">
    <location>
        <begin position="341"/>
        <end position="361"/>
    </location>
</feature>
<dbReference type="PANTHER" id="PTHR37422:SF17">
    <property type="entry name" value="O-ANTIGEN LIGASE"/>
    <property type="match status" value="1"/>
</dbReference>
<feature type="transmembrane region" description="Helical" evidence="5">
    <location>
        <begin position="226"/>
        <end position="243"/>
    </location>
</feature>
<dbReference type="EMBL" id="LZFP01000001">
    <property type="protein sequence ID" value="OBR41843.1"/>
    <property type="molecule type" value="Genomic_DNA"/>
</dbReference>
<dbReference type="STRING" id="1836467.BTR34_08530"/>
<feature type="transmembrane region" description="Helical" evidence="5">
    <location>
        <begin position="252"/>
        <end position="270"/>
    </location>
</feature>
<reference evidence="8" key="1">
    <citation type="submission" date="2016-06" db="EMBL/GenBank/DDBJ databases">
        <authorList>
            <person name="Zhan P."/>
        </authorList>
    </citation>
    <scope>NUCLEOTIDE SEQUENCE [LARGE SCALE GENOMIC DNA]</scope>
    <source>
        <strain evidence="8">T28</strain>
    </source>
</reference>
<gene>
    <name evidence="7" type="ORF">A9200_00180</name>
</gene>
<evidence type="ECO:0000256" key="5">
    <source>
        <dbReference type="SAM" id="Phobius"/>
    </source>
</evidence>
<dbReference type="InterPro" id="IPR051533">
    <property type="entry name" value="WaaL-like"/>
</dbReference>
<feature type="transmembrane region" description="Helical" evidence="5">
    <location>
        <begin position="126"/>
        <end position="146"/>
    </location>
</feature>
<feature type="transmembrane region" description="Helical" evidence="5">
    <location>
        <begin position="40"/>
        <end position="56"/>
    </location>
</feature>
<feature type="transmembrane region" description="Helical" evidence="5">
    <location>
        <begin position="204"/>
        <end position="220"/>
    </location>
</feature>
<feature type="transmembrane region" description="Helical" evidence="5">
    <location>
        <begin position="15"/>
        <end position="34"/>
    </location>
</feature>
<keyword evidence="3 5" id="KW-1133">Transmembrane helix</keyword>
<dbReference type="InterPro" id="IPR007016">
    <property type="entry name" value="O-antigen_ligase-rel_domated"/>
</dbReference>
<evidence type="ECO:0000313" key="7">
    <source>
        <dbReference type="EMBL" id="OBR41843.1"/>
    </source>
</evidence>
<feature type="transmembrane region" description="Helical" evidence="5">
    <location>
        <begin position="179"/>
        <end position="197"/>
    </location>
</feature>
<keyword evidence="8" id="KW-1185">Reference proteome</keyword>
<dbReference type="PANTHER" id="PTHR37422">
    <property type="entry name" value="TEICHURONIC ACID BIOSYNTHESIS PROTEIN TUAE"/>
    <property type="match status" value="1"/>
</dbReference>
<keyword evidence="2 5" id="KW-0812">Transmembrane</keyword>
<dbReference type="OrthoDB" id="1426593at2"/>
<evidence type="ECO:0000256" key="1">
    <source>
        <dbReference type="ARBA" id="ARBA00004141"/>
    </source>
</evidence>
<evidence type="ECO:0000256" key="2">
    <source>
        <dbReference type="ARBA" id="ARBA00022692"/>
    </source>
</evidence>
<evidence type="ECO:0000256" key="3">
    <source>
        <dbReference type="ARBA" id="ARBA00022989"/>
    </source>
</evidence>
<protein>
    <recommendedName>
        <fullName evidence="6">O-antigen ligase-related domain-containing protein</fullName>
    </recommendedName>
</protein>
<dbReference type="AlphaFoldDB" id="A0A1B7ZE59"/>
<dbReference type="RefSeq" id="WP_068480126.1">
    <property type="nucleotide sequence ID" value="NZ_CP018760.1"/>
</dbReference>
<comment type="caution">
    <text evidence="7">The sequence shown here is derived from an EMBL/GenBank/DDBJ whole genome shotgun (WGS) entry which is preliminary data.</text>
</comment>
<dbReference type="Proteomes" id="UP000092164">
    <property type="component" value="Unassembled WGS sequence"/>
</dbReference>
<keyword evidence="4 5" id="KW-0472">Membrane</keyword>
<feature type="transmembrane region" description="Helical" evidence="5">
    <location>
        <begin position="398"/>
        <end position="415"/>
    </location>
</feature>
<evidence type="ECO:0000256" key="4">
    <source>
        <dbReference type="ARBA" id="ARBA00023136"/>
    </source>
</evidence>
<organism evidence="7 8">
    <name type="scientific">Maribacter hydrothermalis</name>
    <dbReference type="NCBI Taxonomy" id="1836467"/>
    <lineage>
        <taxon>Bacteria</taxon>
        <taxon>Pseudomonadati</taxon>
        <taxon>Bacteroidota</taxon>
        <taxon>Flavobacteriia</taxon>
        <taxon>Flavobacteriales</taxon>
        <taxon>Flavobacteriaceae</taxon>
        <taxon>Maribacter</taxon>
    </lineage>
</organism>